<sequence length="218" mass="23281">MTARIDIDGLVDRLLALAGGPSRAFVAIVGAPGAGKSTLTDALHAAVEAVSPGRAAILPMDGFHYDDGLLDGRGWLKRKGAPHTFDSDGLAATLDRLAPADRPVAVPVFDRTLEISRAAARIIEPSARVILVEGNYLLLDDPAWMPLRARFDLSVMLDVPLEILRARLETRWAHLPAAMARAKVEENDLPNARLVLEGSGPADLTLDTLSPKTTGNQT</sequence>
<protein>
    <submittedName>
        <fullName evidence="1">Nucleoside triphosphate hydrolase</fullName>
    </submittedName>
</protein>
<dbReference type="NCBIfam" id="NF006746">
    <property type="entry name" value="PRK09270.1-5"/>
    <property type="match status" value="1"/>
</dbReference>
<name>A0A8J2ZMI1_9RHOB</name>
<dbReference type="Proteomes" id="UP000617145">
    <property type="component" value="Unassembled WGS sequence"/>
</dbReference>
<organism evidence="1 2">
    <name type="scientific">Salipiger pallidus</name>
    <dbReference type="NCBI Taxonomy" id="1775170"/>
    <lineage>
        <taxon>Bacteria</taxon>
        <taxon>Pseudomonadati</taxon>
        <taxon>Pseudomonadota</taxon>
        <taxon>Alphaproteobacteria</taxon>
        <taxon>Rhodobacterales</taxon>
        <taxon>Roseobacteraceae</taxon>
        <taxon>Salipiger</taxon>
    </lineage>
</organism>
<dbReference type="Gene3D" id="3.40.50.300">
    <property type="entry name" value="P-loop containing nucleotide triphosphate hydrolases"/>
    <property type="match status" value="1"/>
</dbReference>
<reference evidence="1" key="1">
    <citation type="journal article" date="2014" name="Int. J. Syst. Evol. Microbiol.">
        <title>Complete genome sequence of Corynebacterium casei LMG S-19264T (=DSM 44701T), isolated from a smear-ripened cheese.</title>
        <authorList>
            <consortium name="US DOE Joint Genome Institute (JGI-PGF)"/>
            <person name="Walter F."/>
            <person name="Albersmeier A."/>
            <person name="Kalinowski J."/>
            <person name="Ruckert C."/>
        </authorList>
    </citation>
    <scope>NUCLEOTIDE SEQUENCE</scope>
    <source>
        <strain evidence="1">CGMCC 1.15762</strain>
    </source>
</reference>
<dbReference type="InterPro" id="IPR027417">
    <property type="entry name" value="P-loop_NTPase"/>
</dbReference>
<gene>
    <name evidence="1" type="ORF">GCM10011415_35370</name>
</gene>
<accession>A0A8J2ZMI1</accession>
<comment type="caution">
    <text evidence="1">The sequence shown here is derived from an EMBL/GenBank/DDBJ whole genome shotgun (WGS) entry which is preliminary data.</text>
</comment>
<keyword evidence="1" id="KW-0378">Hydrolase</keyword>
<dbReference type="PANTHER" id="PTHR10285">
    <property type="entry name" value="URIDINE KINASE"/>
    <property type="match status" value="1"/>
</dbReference>
<reference evidence="1" key="2">
    <citation type="submission" date="2020-09" db="EMBL/GenBank/DDBJ databases">
        <authorList>
            <person name="Sun Q."/>
            <person name="Zhou Y."/>
        </authorList>
    </citation>
    <scope>NUCLEOTIDE SEQUENCE</scope>
    <source>
        <strain evidence="1">CGMCC 1.15762</strain>
    </source>
</reference>
<dbReference type="AlphaFoldDB" id="A0A8J2ZMI1"/>
<dbReference type="EMBL" id="BMJV01000008">
    <property type="protein sequence ID" value="GGG82554.1"/>
    <property type="molecule type" value="Genomic_DNA"/>
</dbReference>
<dbReference type="SUPFAM" id="SSF52540">
    <property type="entry name" value="P-loop containing nucleoside triphosphate hydrolases"/>
    <property type="match status" value="1"/>
</dbReference>
<evidence type="ECO:0000313" key="2">
    <source>
        <dbReference type="Proteomes" id="UP000617145"/>
    </source>
</evidence>
<dbReference type="RefSeq" id="WP_188791608.1">
    <property type="nucleotide sequence ID" value="NZ_BMJV01000008.1"/>
</dbReference>
<dbReference type="GO" id="GO:0016787">
    <property type="term" value="F:hydrolase activity"/>
    <property type="evidence" value="ECO:0007669"/>
    <property type="project" value="UniProtKB-KW"/>
</dbReference>
<keyword evidence="2" id="KW-1185">Reference proteome</keyword>
<evidence type="ECO:0000313" key="1">
    <source>
        <dbReference type="EMBL" id="GGG82554.1"/>
    </source>
</evidence>
<proteinExistence type="predicted"/>